<sequence>MEKLRTIIVDDEELARRLLRVSLAKIPQIEIIAECENGREAVTVIQALNPDLVLLDIQMPGLNGFDVVKALQADVVPLVVFCTAFEQYAIDAFDLHAVDYLLKPYDQQRLLRAVQRAQTRVDEDRHQDDYKGPLIGAIDDITHKISVADAVGSTDAVTENVALDSKIIIRDAGGSLIINADEIDWVDAAGDYMCIHVQGATHIMRSTMKELLDKLDQRIFARIHRSTIVNKGRIVAVKHHAKGEYFIDLNCGERLKVSRNFREAIKPFLDK</sequence>
<dbReference type="Proteomes" id="UP000004931">
    <property type="component" value="Unassembled WGS sequence"/>
</dbReference>
<dbReference type="EMBL" id="AAVT01000002">
    <property type="protein sequence ID" value="EAW31943.1"/>
    <property type="molecule type" value="Genomic_DNA"/>
</dbReference>
<gene>
    <name evidence="5" type="ORF">GP2143_05815</name>
</gene>
<keyword evidence="6" id="KW-1185">Reference proteome</keyword>
<dbReference type="InterPro" id="IPR011006">
    <property type="entry name" value="CheY-like_superfamily"/>
</dbReference>
<feature type="domain" description="HTH LytTR-type" evidence="4">
    <location>
        <begin position="167"/>
        <end position="271"/>
    </location>
</feature>
<proteinExistence type="predicted"/>
<evidence type="ECO:0000256" key="2">
    <source>
        <dbReference type="PROSITE-ProRule" id="PRU00169"/>
    </source>
</evidence>
<evidence type="ECO:0000256" key="1">
    <source>
        <dbReference type="ARBA" id="ARBA00023012"/>
    </source>
</evidence>
<feature type="domain" description="Response regulatory" evidence="3">
    <location>
        <begin position="5"/>
        <end position="118"/>
    </location>
</feature>
<dbReference type="PROSITE" id="PS50110">
    <property type="entry name" value="RESPONSE_REGULATORY"/>
    <property type="match status" value="1"/>
</dbReference>
<reference evidence="5 6" key="1">
    <citation type="journal article" date="2010" name="J. Bacteriol.">
        <title>Genome sequence of the oligotrophic marine Gammaproteobacterium HTCC2143, isolated from the Oregon Coast.</title>
        <authorList>
            <person name="Oh H.M."/>
            <person name="Kang I."/>
            <person name="Ferriera S."/>
            <person name="Giovannoni S.J."/>
            <person name="Cho J.C."/>
        </authorList>
    </citation>
    <scope>NUCLEOTIDE SEQUENCE [LARGE SCALE GENOMIC DNA]</scope>
    <source>
        <strain evidence="5 6">HTCC2143</strain>
    </source>
</reference>
<dbReference type="STRING" id="247633.GP2143_05815"/>
<evidence type="ECO:0000313" key="6">
    <source>
        <dbReference type="Proteomes" id="UP000004931"/>
    </source>
</evidence>
<protein>
    <submittedName>
        <fullName evidence="5">Response regulator</fullName>
    </submittedName>
</protein>
<keyword evidence="2" id="KW-0597">Phosphoprotein</keyword>
<name>A0YBL3_9GAMM</name>
<dbReference type="FunFam" id="3.40.50.2300:FF:000051">
    <property type="entry name" value="Two-component response regulator yehT"/>
    <property type="match status" value="1"/>
</dbReference>
<dbReference type="InterPro" id="IPR046947">
    <property type="entry name" value="LytR-like"/>
</dbReference>
<dbReference type="Pfam" id="PF04397">
    <property type="entry name" value="LytTR"/>
    <property type="match status" value="1"/>
</dbReference>
<dbReference type="PROSITE" id="PS50930">
    <property type="entry name" value="HTH_LYTTR"/>
    <property type="match status" value="1"/>
</dbReference>
<dbReference type="SMART" id="SM00448">
    <property type="entry name" value="REC"/>
    <property type="match status" value="1"/>
</dbReference>
<organism evidence="5 6">
    <name type="scientific">marine gamma proteobacterium HTCC2143</name>
    <dbReference type="NCBI Taxonomy" id="247633"/>
    <lineage>
        <taxon>Bacteria</taxon>
        <taxon>Pseudomonadati</taxon>
        <taxon>Pseudomonadota</taxon>
        <taxon>Gammaproteobacteria</taxon>
        <taxon>Cellvibrionales</taxon>
        <taxon>Spongiibacteraceae</taxon>
        <taxon>BD1-7 clade</taxon>
    </lineage>
</organism>
<dbReference type="Gene3D" id="2.40.50.1020">
    <property type="entry name" value="LytTr DNA-binding domain"/>
    <property type="match status" value="1"/>
</dbReference>
<feature type="modified residue" description="4-aspartylphosphate" evidence="2">
    <location>
        <position position="56"/>
    </location>
</feature>
<dbReference type="eggNOG" id="COG3279">
    <property type="taxonomic scope" value="Bacteria"/>
</dbReference>
<dbReference type="InterPro" id="IPR001789">
    <property type="entry name" value="Sig_transdc_resp-reg_receiver"/>
</dbReference>
<dbReference type="SUPFAM" id="SSF52172">
    <property type="entry name" value="CheY-like"/>
    <property type="match status" value="1"/>
</dbReference>
<dbReference type="PANTHER" id="PTHR37299:SF1">
    <property type="entry name" value="STAGE 0 SPORULATION PROTEIN A HOMOLOG"/>
    <property type="match status" value="1"/>
</dbReference>
<dbReference type="AlphaFoldDB" id="A0YBL3"/>
<keyword evidence="1" id="KW-0902">Two-component regulatory system</keyword>
<evidence type="ECO:0000259" key="3">
    <source>
        <dbReference type="PROSITE" id="PS50110"/>
    </source>
</evidence>
<accession>A0YBL3</accession>
<dbReference type="SMART" id="SM00850">
    <property type="entry name" value="LytTR"/>
    <property type="match status" value="1"/>
</dbReference>
<dbReference type="Gene3D" id="3.40.50.2300">
    <property type="match status" value="1"/>
</dbReference>
<dbReference type="GO" id="GO:0000156">
    <property type="term" value="F:phosphorelay response regulator activity"/>
    <property type="evidence" value="ECO:0007669"/>
    <property type="project" value="InterPro"/>
</dbReference>
<comment type="caution">
    <text evidence="5">The sequence shown here is derived from an EMBL/GenBank/DDBJ whole genome shotgun (WGS) entry which is preliminary data.</text>
</comment>
<dbReference type="PANTHER" id="PTHR37299">
    <property type="entry name" value="TRANSCRIPTIONAL REGULATOR-RELATED"/>
    <property type="match status" value="1"/>
</dbReference>
<dbReference type="OrthoDB" id="236568at2"/>
<dbReference type="Pfam" id="PF00072">
    <property type="entry name" value="Response_reg"/>
    <property type="match status" value="1"/>
</dbReference>
<evidence type="ECO:0000313" key="5">
    <source>
        <dbReference type="EMBL" id="EAW31943.1"/>
    </source>
</evidence>
<dbReference type="CDD" id="cd17532">
    <property type="entry name" value="REC_LytTR_AlgR-like"/>
    <property type="match status" value="1"/>
</dbReference>
<dbReference type="InterPro" id="IPR007492">
    <property type="entry name" value="LytTR_DNA-bd_dom"/>
</dbReference>
<dbReference type="GO" id="GO:0003677">
    <property type="term" value="F:DNA binding"/>
    <property type="evidence" value="ECO:0007669"/>
    <property type="project" value="InterPro"/>
</dbReference>
<evidence type="ECO:0000259" key="4">
    <source>
        <dbReference type="PROSITE" id="PS50930"/>
    </source>
</evidence>